<dbReference type="EMBL" id="CP009112">
    <property type="protein sequence ID" value="ANS32509.1"/>
    <property type="molecule type" value="Genomic_DNA"/>
</dbReference>
<protein>
    <submittedName>
        <fullName evidence="1">Uncharacterized protein</fullName>
    </submittedName>
</protein>
<organism evidence="1 2">
    <name type="scientific">Rhodococcus opacus</name>
    <name type="common">Nocardia opaca</name>
    <dbReference type="NCBI Taxonomy" id="37919"/>
    <lineage>
        <taxon>Bacteria</taxon>
        <taxon>Bacillati</taxon>
        <taxon>Actinomycetota</taxon>
        <taxon>Actinomycetes</taxon>
        <taxon>Mycobacteriales</taxon>
        <taxon>Nocardiaceae</taxon>
        <taxon>Rhodococcus</taxon>
    </lineage>
</organism>
<gene>
    <name evidence="1" type="ORF">R1CP_39630</name>
</gene>
<keyword evidence="1" id="KW-0614">Plasmid</keyword>
<proteinExistence type="predicted"/>
<dbReference type="AlphaFoldDB" id="A0A1B1KIS0"/>
<evidence type="ECO:0000313" key="2">
    <source>
        <dbReference type="Proteomes" id="UP000186108"/>
    </source>
</evidence>
<reference evidence="1 2" key="1">
    <citation type="submission" date="2014-07" db="EMBL/GenBank/DDBJ databases">
        <authorList>
            <person name="Zhang J.E."/>
            <person name="Yang H."/>
            <person name="Guo J."/>
            <person name="Deng Z."/>
            <person name="Luo H."/>
            <person name="Luo M."/>
            <person name="Zhao B."/>
        </authorList>
    </citation>
    <scope>NUCLEOTIDE SEQUENCE [LARGE SCALE GENOMIC DNA]</scope>
    <source>
        <strain evidence="1 2">1CP</strain>
        <plasmid evidence="2">Plasmid pr1cp1</plasmid>
    </source>
</reference>
<sequence length="73" mass="7838">MTCGSRRRGPLVPLLAGKLVFPHSGVPYIDRNAQVTARGPSNVDTGLHAENDSVDDAVSRCSNSIGMRYPRAE</sequence>
<geneLocation type="plasmid" evidence="2">
    <name>pr1cp1</name>
</geneLocation>
<dbReference type="Proteomes" id="UP000186108">
    <property type="component" value="Plasmid pR1CP1"/>
</dbReference>
<evidence type="ECO:0000313" key="1">
    <source>
        <dbReference type="EMBL" id="ANS32509.1"/>
    </source>
</evidence>
<accession>A0A1B1KIS0</accession>
<name>A0A1B1KIS0_RHOOP</name>